<dbReference type="AlphaFoldDB" id="A0A5B7KL24"/>
<keyword evidence="3" id="KW-1185">Reference proteome</keyword>
<proteinExistence type="predicted"/>
<evidence type="ECO:0000256" key="1">
    <source>
        <dbReference type="SAM" id="MobiDB-lite"/>
    </source>
</evidence>
<feature type="compositionally biased region" description="Low complexity" evidence="1">
    <location>
        <begin position="36"/>
        <end position="57"/>
    </location>
</feature>
<gene>
    <name evidence="2" type="ORF">E2C01_101849</name>
</gene>
<evidence type="ECO:0000313" key="2">
    <source>
        <dbReference type="EMBL" id="MPD06068.1"/>
    </source>
</evidence>
<name>A0A5B7KL24_PORTR</name>
<feature type="region of interest" description="Disordered" evidence="1">
    <location>
        <begin position="1"/>
        <end position="70"/>
    </location>
</feature>
<feature type="compositionally biased region" description="Basic and acidic residues" evidence="1">
    <location>
        <begin position="21"/>
        <end position="31"/>
    </location>
</feature>
<dbReference type="EMBL" id="VSRR010149282">
    <property type="protein sequence ID" value="MPD06068.1"/>
    <property type="molecule type" value="Genomic_DNA"/>
</dbReference>
<accession>A0A5B7KL24</accession>
<feature type="compositionally biased region" description="Polar residues" evidence="1">
    <location>
        <begin position="7"/>
        <end position="17"/>
    </location>
</feature>
<dbReference type="Proteomes" id="UP000324222">
    <property type="component" value="Unassembled WGS sequence"/>
</dbReference>
<sequence>MSGGRPPTNTLRENLSPFSEPWERGEEREGDGSGTGAPSPSTRWPSSSSTPPVSSKPSSPPLPAATQSRSLTTCSVRVVPCQPTLPHSHTHGSCHTPHPLLRSVTPHTLPCPTPPSLSVTPHTSVAACHTPQPCCCCHTSTLCPVSSMHHHLPPSLPLNVHTIPCYYCC</sequence>
<reference evidence="2 3" key="1">
    <citation type="submission" date="2019-05" db="EMBL/GenBank/DDBJ databases">
        <title>Another draft genome of Portunus trituberculatus and its Hox gene families provides insights of decapod evolution.</title>
        <authorList>
            <person name="Jeong J.-H."/>
            <person name="Song I."/>
            <person name="Kim S."/>
            <person name="Choi T."/>
            <person name="Kim D."/>
            <person name="Ryu S."/>
            <person name="Kim W."/>
        </authorList>
    </citation>
    <scope>NUCLEOTIDE SEQUENCE [LARGE SCALE GENOMIC DNA]</scope>
    <source>
        <tissue evidence="2">Muscle</tissue>
    </source>
</reference>
<evidence type="ECO:0000313" key="3">
    <source>
        <dbReference type="Proteomes" id="UP000324222"/>
    </source>
</evidence>
<organism evidence="2 3">
    <name type="scientific">Portunus trituberculatus</name>
    <name type="common">Swimming crab</name>
    <name type="synonym">Neptunus trituberculatus</name>
    <dbReference type="NCBI Taxonomy" id="210409"/>
    <lineage>
        <taxon>Eukaryota</taxon>
        <taxon>Metazoa</taxon>
        <taxon>Ecdysozoa</taxon>
        <taxon>Arthropoda</taxon>
        <taxon>Crustacea</taxon>
        <taxon>Multicrustacea</taxon>
        <taxon>Malacostraca</taxon>
        <taxon>Eumalacostraca</taxon>
        <taxon>Eucarida</taxon>
        <taxon>Decapoda</taxon>
        <taxon>Pleocyemata</taxon>
        <taxon>Brachyura</taxon>
        <taxon>Eubrachyura</taxon>
        <taxon>Portunoidea</taxon>
        <taxon>Portunidae</taxon>
        <taxon>Portuninae</taxon>
        <taxon>Portunus</taxon>
    </lineage>
</organism>
<comment type="caution">
    <text evidence="2">The sequence shown here is derived from an EMBL/GenBank/DDBJ whole genome shotgun (WGS) entry which is preliminary data.</text>
</comment>
<protein>
    <submittedName>
        <fullName evidence="2">Uncharacterized protein</fullName>
    </submittedName>
</protein>